<keyword evidence="2" id="KW-1133">Transmembrane helix</keyword>
<comment type="caution">
    <text evidence="3">The sequence shown here is derived from an EMBL/GenBank/DDBJ whole genome shotgun (WGS) entry which is preliminary data.</text>
</comment>
<keyword evidence="4" id="KW-1185">Reference proteome</keyword>
<dbReference type="Proteomes" id="UP000019184">
    <property type="component" value="Unassembled WGS sequence"/>
</dbReference>
<feature type="region of interest" description="Disordered" evidence="1">
    <location>
        <begin position="1"/>
        <end position="27"/>
    </location>
</feature>
<feature type="transmembrane region" description="Helical" evidence="2">
    <location>
        <begin position="132"/>
        <end position="150"/>
    </location>
</feature>
<organism evidence="3 4">
    <name type="scientific">Candidatus Contendobacter odensis Run_B_J11</name>
    <dbReference type="NCBI Taxonomy" id="1400861"/>
    <lineage>
        <taxon>Bacteria</taxon>
        <taxon>Pseudomonadati</taxon>
        <taxon>Pseudomonadota</taxon>
        <taxon>Gammaproteobacteria</taxon>
        <taxon>Candidatus Competibacteraceae</taxon>
        <taxon>Candidatus Contendibacter</taxon>
    </lineage>
</organism>
<feature type="compositionally biased region" description="Polar residues" evidence="1">
    <location>
        <begin position="1"/>
        <end position="22"/>
    </location>
</feature>
<evidence type="ECO:0000313" key="4">
    <source>
        <dbReference type="Proteomes" id="UP000019184"/>
    </source>
</evidence>
<reference evidence="3 4" key="1">
    <citation type="journal article" date="2014" name="ISME J.">
        <title>Candidatus Competibacter-lineage genomes retrieved from metagenomes reveal functional metabolic diversity.</title>
        <authorList>
            <person name="McIlroy S.J."/>
            <person name="Albertsen M."/>
            <person name="Andresen E.K."/>
            <person name="Saunders A.M."/>
            <person name="Kristiansen R."/>
            <person name="Stokholm-Bjerregaard M."/>
            <person name="Nielsen K.L."/>
            <person name="Nielsen P.H."/>
        </authorList>
    </citation>
    <scope>NUCLEOTIDE SEQUENCE [LARGE SCALE GENOMIC DNA]</scope>
    <source>
        <strain evidence="3 4">Run_B_J11</strain>
    </source>
</reference>
<dbReference type="EMBL" id="CBTK010000072">
    <property type="protein sequence ID" value="CDH44390.1"/>
    <property type="molecule type" value="Genomic_DNA"/>
</dbReference>
<evidence type="ECO:0000256" key="1">
    <source>
        <dbReference type="SAM" id="MobiDB-lite"/>
    </source>
</evidence>
<sequence length="159" mass="18046">MRNQRMNSDADTESSTSANSRTDTADALRRRIDAEMAETLREYRQRVIDTSERLTRIDESLIYLKSEYAHGRESRITIQEQQTVIAERLTGLSARFIEHIEEATGERALLQALTTQVTTHSERLTSLERFQIAVWSITGTIGALTVGWAINNLHLVAVK</sequence>
<evidence type="ECO:0000313" key="3">
    <source>
        <dbReference type="EMBL" id="CDH44390.1"/>
    </source>
</evidence>
<evidence type="ECO:0000256" key="2">
    <source>
        <dbReference type="SAM" id="Phobius"/>
    </source>
</evidence>
<accession>A0A7U7GA53</accession>
<keyword evidence="2" id="KW-0812">Transmembrane</keyword>
<dbReference type="AlphaFoldDB" id="A0A7U7GA53"/>
<keyword evidence="2" id="KW-0472">Membrane</keyword>
<proteinExistence type="predicted"/>
<gene>
    <name evidence="3" type="ORF">BN874_1630001</name>
</gene>
<name>A0A7U7GA53_9GAMM</name>
<protein>
    <submittedName>
        <fullName evidence="3">Uncharacterized protein</fullName>
    </submittedName>
</protein>